<name>A0A2N5SDH6_9BASI</name>
<dbReference type="Gene3D" id="3.30.9.10">
    <property type="entry name" value="D-Amino Acid Oxidase, subunit A, domain 2"/>
    <property type="match status" value="1"/>
</dbReference>
<protein>
    <submittedName>
        <fullName evidence="1">Uncharacterized protein</fullName>
    </submittedName>
</protein>
<gene>
    <name evidence="1" type="ORF">PCANC_20314</name>
</gene>
<sequence>MDEYLLRLESYIKNFIYHSMKDTAQWVNKPKFHHLRHFPESIRQLGQAGLFSTEKFESFNGVLRNASVHSNKQSPGRDIAISFDNYNSLRFLLSGGFFYNPTSKEYTSASQDVLNIFKHNSVIQKSLGYDWKASNPLSPHEYPFIKSNDVLEEDFLPVPRQLVEYCSSFSIYQADSVQWTQPLSRPLGAICPERPVDGSGEQADSVRWALQEKPSSGRLSTSAHWAHLLESARWTQHSLRPVGACVGMRPVDAFQTRPMDLCWTDWSIRVHRTLEERPTDLSWTDGAHNIYNHVLYLTARRLQLGFCKGSYYSYGSAEGGSSVQHLIYPTPTQQKCTGNSFAGLGTHLTLDMNCKIKFGPNVHHRATFFDRFRLVNWWGFAICSPDHPDRMVAWRLTHHRRWRVCSKPFTDGEGNFTAGWRSFQPGSRPTSKLGRAANIPTTILSTMPVSINASDSDCVIVRNCDSSAQGDTSIIELTAVELQCSLYFINPFTISNSPLLAS</sequence>
<organism evidence="1 2">
    <name type="scientific">Puccinia coronata f. sp. avenae</name>
    <dbReference type="NCBI Taxonomy" id="200324"/>
    <lineage>
        <taxon>Eukaryota</taxon>
        <taxon>Fungi</taxon>
        <taxon>Dikarya</taxon>
        <taxon>Basidiomycota</taxon>
        <taxon>Pucciniomycotina</taxon>
        <taxon>Pucciniomycetes</taxon>
        <taxon>Pucciniales</taxon>
        <taxon>Pucciniaceae</taxon>
        <taxon>Puccinia</taxon>
    </lineage>
</organism>
<dbReference type="OrthoDB" id="498204at2759"/>
<dbReference type="EMBL" id="PGCJ01001027">
    <property type="protein sequence ID" value="PLW11249.1"/>
    <property type="molecule type" value="Genomic_DNA"/>
</dbReference>
<dbReference type="STRING" id="200324.A0A2N5SDH6"/>
<dbReference type="PANTHER" id="PTHR31912:SF34">
    <property type="entry name" value="NOTOCHORD-RELATED PROTEIN"/>
    <property type="match status" value="1"/>
</dbReference>
<dbReference type="PANTHER" id="PTHR31912">
    <property type="entry name" value="IP13529P"/>
    <property type="match status" value="1"/>
</dbReference>
<dbReference type="Proteomes" id="UP000235388">
    <property type="component" value="Unassembled WGS sequence"/>
</dbReference>
<accession>A0A2N5SDH6</accession>
<reference evidence="1 2" key="1">
    <citation type="submission" date="2017-11" db="EMBL/GenBank/DDBJ databases">
        <title>De novo assembly and phasing of dikaryotic genomes from two isolates of Puccinia coronata f. sp. avenae, the causal agent of oat crown rust.</title>
        <authorList>
            <person name="Miller M.E."/>
            <person name="Zhang Y."/>
            <person name="Omidvar V."/>
            <person name="Sperschneider J."/>
            <person name="Schwessinger B."/>
            <person name="Raley C."/>
            <person name="Palmer J.M."/>
            <person name="Garnica D."/>
            <person name="Upadhyaya N."/>
            <person name="Rathjen J."/>
            <person name="Taylor J.M."/>
            <person name="Park R.F."/>
            <person name="Dodds P.N."/>
            <person name="Hirsch C.D."/>
            <person name="Kianian S.F."/>
            <person name="Figueroa M."/>
        </authorList>
    </citation>
    <scope>NUCLEOTIDE SEQUENCE [LARGE SCALE GENOMIC DNA]</scope>
    <source>
        <strain evidence="1">12NC29</strain>
    </source>
</reference>
<proteinExistence type="predicted"/>
<comment type="caution">
    <text evidence="1">The sequence shown here is derived from an EMBL/GenBank/DDBJ whole genome shotgun (WGS) entry which is preliminary data.</text>
</comment>
<dbReference type="AlphaFoldDB" id="A0A2N5SDH6"/>
<evidence type="ECO:0000313" key="1">
    <source>
        <dbReference type="EMBL" id="PLW11249.1"/>
    </source>
</evidence>
<evidence type="ECO:0000313" key="2">
    <source>
        <dbReference type="Proteomes" id="UP000235388"/>
    </source>
</evidence>
<keyword evidence="2" id="KW-1185">Reference proteome</keyword>